<proteinExistence type="predicted"/>
<dbReference type="SUPFAM" id="SSF50978">
    <property type="entry name" value="WD40 repeat-like"/>
    <property type="match status" value="1"/>
</dbReference>
<sequence>MQQQEVEGGYQSLYLSDNEEQEAKAYEEAPLSSFKNCKIYRMFGFCCTNFHAVTAMVQQAMQSIEQTPYIETKIELIKPFNSVSVGKESDDGTAKLWDPRQRSAIHTFLDKYQVTAVAFSDTSDKIYSGGINNVVKVWDLRRNEVTMTREGHQNMIAGTDIAKITRKEPKLDKSEHENGKSTQEPGFIIKSHQKSTKVNYGQLMRRNSYFSNNPSVTIPRRQNKRRTPNVVEHELRTIVEIASMADNRTMEELLQAPMKGYGEAIVIPEISAEHFEIKTNLLQLVQANPYHGFERENPHTHINNFKRITSTLKFRDVPNDVIKLMMFPYSLEGSARVWYDKEPHNSILTREDLAWERFKEMLRACPHRGFTELTQIDSFYNGLNENDQDSLNVASGRNLLSKTTREALHIIENKSKVRYSRNKPNVSRMNATSRENVSKTDDRIDKLADQISTLVDIFSKKVVTPATVKAVEESCNQSSTSGTLLRNTIPNPKGEMKAITTRSGVAYEGPSIPTPKKVVKRETEDTTDKEQTNFQGSTAHIQPPVVPITEPDVLKTLPKPNVPYPSRLNDQKLREKSTNQMEKFFQIFQDFHFDISFADALLLMPKFTSTIKSLLANKHKLFKLAKILLNENCSAMLLKKLPEKLGDPDKFLIPCDFSGMDVCHALADLGASINLMPFFIWKKLSLPELTPTRMTLELTDRSITRPKGVSKDVFVKVGKFHFLTDFVVVDFEADPREMLGFSNNFSGGNPTSTSEPIIFDSSHFLTPFEGSDFILEEIEAYLKDESISPKNNHADCDPEGDICLIEKLLNDDPFQLPPIYLKQREVVKAKSSIEEPPDLELKDLPSHLEYAYLEGIDKLPVTIAKGLKDDEKEALLKVPKSHKRVIAWKITDIKGIGPRFCTHKILMEEDYKPAVQSQRRVNPKVHKVIKKEVIKKEVIKLLDAGIIYPIYDSSWVSPIHCVPKKGEITVVENENNELIPTRLVTGNEFYCFLDGFSVYFQIPINPPDQEKTTFTCPYGTFAYRRMPFGLCNAPGTFQRCMMTIFHDMIEKTMEVFMDDFSVFGDSFSSCLSHLDTMLQLCEDTNLVLNWEKFYFRVKEGIVLGHKISKYGLEVDQDKVDVIAKLPHPTTVKETPFVFSKDCIDAFETLKKKLTEAPILVVPDWNLPFKLMLNKMPSRDCSSGFSSCKNLISPFMIKGSENLAAGHLSRLKNPHKDVFENKDINENFPLETLGSISSESTPWFAVKPRLLRWVLLLQEFDIIIRDKKGTENLAADHLSRLENPHKDVVENKDINKNFPLETLGKISSGSTSWFADFANFHARNFIIKGMSSQQKKKFFKDVKHYFWDDPYLFWICADQIIRRCVHGQEANNILKACHEGPTGGHHGANFTAKKAKFLKGMRCLRMSFKFVKILMCGVYISWDHSRLHEGIVMSKYGVTHRLATAYHPQTSGQVEVLNCGLKRILERTIGENRASWSEKLEDALWAFRTAYKTPIGCTPYKLVYGKSCHLPIELEHKAY</sequence>
<dbReference type="InterPro" id="IPR000477">
    <property type="entry name" value="RT_dom"/>
</dbReference>
<name>A0A6L2N2S0_TANCI</name>
<dbReference type="GO" id="GO:0003676">
    <property type="term" value="F:nucleic acid binding"/>
    <property type="evidence" value="ECO:0007669"/>
    <property type="project" value="InterPro"/>
</dbReference>
<evidence type="ECO:0000256" key="4">
    <source>
        <dbReference type="ARBA" id="ARBA00022722"/>
    </source>
</evidence>
<protein>
    <submittedName>
        <fullName evidence="10">DNA-directed DNA polymerase</fullName>
    </submittedName>
</protein>
<dbReference type="PROSITE" id="PS00678">
    <property type="entry name" value="WD_REPEATS_1"/>
    <property type="match status" value="1"/>
</dbReference>
<dbReference type="InterPro" id="IPR036397">
    <property type="entry name" value="RNaseH_sf"/>
</dbReference>
<evidence type="ECO:0000256" key="5">
    <source>
        <dbReference type="ARBA" id="ARBA00022737"/>
    </source>
</evidence>
<dbReference type="InterPro" id="IPR036322">
    <property type="entry name" value="WD40_repeat_dom_sf"/>
</dbReference>
<evidence type="ECO:0000256" key="6">
    <source>
        <dbReference type="ARBA" id="ARBA00022759"/>
    </source>
</evidence>
<dbReference type="CDD" id="cd00303">
    <property type="entry name" value="retropepsin_like"/>
    <property type="match status" value="1"/>
</dbReference>
<dbReference type="GO" id="GO:0004519">
    <property type="term" value="F:endonuclease activity"/>
    <property type="evidence" value="ECO:0007669"/>
    <property type="project" value="UniProtKB-KW"/>
</dbReference>
<feature type="region of interest" description="Disordered" evidence="8">
    <location>
        <begin position="523"/>
        <end position="542"/>
    </location>
</feature>
<keyword evidence="5" id="KW-0677">Repeat</keyword>
<keyword evidence="6" id="KW-0378">Hydrolase</keyword>
<dbReference type="Pfam" id="PF00078">
    <property type="entry name" value="RVT_1"/>
    <property type="match status" value="1"/>
</dbReference>
<dbReference type="InterPro" id="IPR043128">
    <property type="entry name" value="Rev_trsase/Diguanyl_cyclase"/>
</dbReference>
<dbReference type="SUPFAM" id="SSF56672">
    <property type="entry name" value="DNA/RNA polymerases"/>
    <property type="match status" value="1"/>
</dbReference>
<dbReference type="PANTHER" id="PTHR37984">
    <property type="entry name" value="PROTEIN CBG26694"/>
    <property type="match status" value="1"/>
</dbReference>
<evidence type="ECO:0000313" key="10">
    <source>
        <dbReference type="EMBL" id="GEU79767.1"/>
    </source>
</evidence>
<gene>
    <name evidence="10" type="ORF">Tci_051745</name>
</gene>
<evidence type="ECO:0000256" key="8">
    <source>
        <dbReference type="SAM" id="MobiDB-lite"/>
    </source>
</evidence>
<feature type="repeat" description="WD" evidence="7">
    <location>
        <begin position="114"/>
        <end position="148"/>
    </location>
</feature>
<evidence type="ECO:0000256" key="2">
    <source>
        <dbReference type="ARBA" id="ARBA00022679"/>
    </source>
</evidence>
<feature type="domain" description="Reverse transcriptase" evidence="9">
    <location>
        <begin position="985"/>
        <end position="1107"/>
    </location>
</feature>
<dbReference type="InterPro" id="IPR021109">
    <property type="entry name" value="Peptidase_aspartic_dom_sf"/>
</dbReference>
<dbReference type="Gene3D" id="3.30.420.10">
    <property type="entry name" value="Ribonuclease H-like superfamily/Ribonuclease H"/>
    <property type="match status" value="1"/>
</dbReference>
<dbReference type="Gene3D" id="3.30.70.270">
    <property type="match status" value="1"/>
</dbReference>
<dbReference type="InterPro" id="IPR012337">
    <property type="entry name" value="RNaseH-like_sf"/>
</dbReference>
<keyword evidence="4" id="KW-0540">Nuclease</keyword>
<evidence type="ECO:0000256" key="7">
    <source>
        <dbReference type="PROSITE-ProRule" id="PRU00221"/>
    </source>
</evidence>
<dbReference type="CDD" id="cd01647">
    <property type="entry name" value="RT_LTR"/>
    <property type="match status" value="1"/>
</dbReference>
<comment type="caution">
    <text evidence="10">The sequence shown here is derived from an EMBL/GenBank/DDBJ whole genome shotgun (WGS) entry which is preliminary data.</text>
</comment>
<evidence type="ECO:0000259" key="9">
    <source>
        <dbReference type="Pfam" id="PF00078"/>
    </source>
</evidence>
<evidence type="ECO:0000256" key="3">
    <source>
        <dbReference type="ARBA" id="ARBA00022695"/>
    </source>
</evidence>
<keyword evidence="3" id="KW-0548">Nucleotidyltransferase</keyword>
<dbReference type="PANTHER" id="PTHR37984:SF5">
    <property type="entry name" value="PROTEIN NYNRIN-LIKE"/>
    <property type="match status" value="1"/>
</dbReference>
<dbReference type="GO" id="GO:0003887">
    <property type="term" value="F:DNA-directed DNA polymerase activity"/>
    <property type="evidence" value="ECO:0007669"/>
    <property type="project" value="UniProtKB-KW"/>
</dbReference>
<dbReference type="Gene3D" id="3.10.10.10">
    <property type="entry name" value="HIV Type 1 Reverse Transcriptase, subunit A, domain 1"/>
    <property type="match status" value="1"/>
</dbReference>
<dbReference type="SMART" id="SM00320">
    <property type="entry name" value="WD40"/>
    <property type="match status" value="1"/>
</dbReference>
<dbReference type="EMBL" id="BKCJ010007942">
    <property type="protein sequence ID" value="GEU79767.1"/>
    <property type="molecule type" value="Genomic_DNA"/>
</dbReference>
<keyword evidence="2" id="KW-0808">Transferase</keyword>
<dbReference type="InterPro" id="IPR043502">
    <property type="entry name" value="DNA/RNA_pol_sf"/>
</dbReference>
<dbReference type="InterPro" id="IPR015943">
    <property type="entry name" value="WD40/YVTN_repeat-like_dom_sf"/>
</dbReference>
<keyword evidence="10" id="KW-0239">DNA-directed DNA polymerase</keyword>
<dbReference type="Gene3D" id="2.40.70.10">
    <property type="entry name" value="Acid Proteases"/>
    <property type="match status" value="1"/>
</dbReference>
<accession>A0A6L2N2S0</accession>
<dbReference type="InterPro" id="IPR001680">
    <property type="entry name" value="WD40_rpt"/>
</dbReference>
<dbReference type="InterPro" id="IPR050951">
    <property type="entry name" value="Retrovirus_Pol_polyprotein"/>
</dbReference>
<organism evidence="10">
    <name type="scientific">Tanacetum cinerariifolium</name>
    <name type="common">Dalmatian daisy</name>
    <name type="synonym">Chrysanthemum cinerariifolium</name>
    <dbReference type="NCBI Taxonomy" id="118510"/>
    <lineage>
        <taxon>Eukaryota</taxon>
        <taxon>Viridiplantae</taxon>
        <taxon>Streptophyta</taxon>
        <taxon>Embryophyta</taxon>
        <taxon>Tracheophyta</taxon>
        <taxon>Spermatophyta</taxon>
        <taxon>Magnoliopsida</taxon>
        <taxon>eudicotyledons</taxon>
        <taxon>Gunneridae</taxon>
        <taxon>Pentapetalae</taxon>
        <taxon>asterids</taxon>
        <taxon>campanulids</taxon>
        <taxon>Asterales</taxon>
        <taxon>Asteraceae</taxon>
        <taxon>Asteroideae</taxon>
        <taxon>Anthemideae</taxon>
        <taxon>Anthemidinae</taxon>
        <taxon>Tanacetum</taxon>
    </lineage>
</organism>
<dbReference type="InterPro" id="IPR019775">
    <property type="entry name" value="WD40_repeat_CS"/>
</dbReference>
<dbReference type="SUPFAM" id="SSF53098">
    <property type="entry name" value="Ribonuclease H-like"/>
    <property type="match status" value="1"/>
</dbReference>
<evidence type="ECO:0000256" key="1">
    <source>
        <dbReference type="ARBA" id="ARBA00022574"/>
    </source>
</evidence>
<keyword evidence="6" id="KW-0255">Endonuclease</keyword>
<keyword evidence="1 7" id="KW-0853">WD repeat</keyword>
<dbReference type="PROSITE" id="PS50082">
    <property type="entry name" value="WD_REPEATS_2"/>
    <property type="match status" value="1"/>
</dbReference>
<dbReference type="Gene3D" id="2.130.10.10">
    <property type="entry name" value="YVTN repeat-like/Quinoprotein amine dehydrogenase"/>
    <property type="match status" value="1"/>
</dbReference>
<reference evidence="10" key="1">
    <citation type="journal article" date="2019" name="Sci. Rep.">
        <title>Draft genome of Tanacetum cinerariifolium, the natural source of mosquito coil.</title>
        <authorList>
            <person name="Yamashiro T."/>
            <person name="Shiraishi A."/>
            <person name="Satake H."/>
            <person name="Nakayama K."/>
        </authorList>
    </citation>
    <scope>NUCLEOTIDE SEQUENCE</scope>
</reference>